<protein>
    <submittedName>
        <fullName evidence="1">Putative ovule protein</fullName>
    </submittedName>
</protein>
<accession>A0A0V0H273</accession>
<dbReference type="AlphaFoldDB" id="A0A0V0H273"/>
<organism evidence="1">
    <name type="scientific">Solanum chacoense</name>
    <name type="common">Chaco potato</name>
    <dbReference type="NCBI Taxonomy" id="4108"/>
    <lineage>
        <taxon>Eukaryota</taxon>
        <taxon>Viridiplantae</taxon>
        <taxon>Streptophyta</taxon>
        <taxon>Embryophyta</taxon>
        <taxon>Tracheophyta</taxon>
        <taxon>Spermatophyta</taxon>
        <taxon>Magnoliopsida</taxon>
        <taxon>eudicotyledons</taxon>
        <taxon>Gunneridae</taxon>
        <taxon>Pentapetalae</taxon>
        <taxon>asterids</taxon>
        <taxon>lamiids</taxon>
        <taxon>Solanales</taxon>
        <taxon>Solanaceae</taxon>
        <taxon>Solanoideae</taxon>
        <taxon>Solaneae</taxon>
        <taxon>Solanum</taxon>
    </lineage>
</organism>
<dbReference type="EMBL" id="GEDG01027475">
    <property type="protein sequence ID" value="JAP13824.1"/>
    <property type="molecule type" value="Transcribed_RNA"/>
</dbReference>
<reference evidence="1" key="1">
    <citation type="submission" date="2015-12" db="EMBL/GenBank/DDBJ databases">
        <title>Gene expression during late stages of embryo sac development: a critical building block for successful pollen-pistil interactions.</title>
        <authorList>
            <person name="Liu Y."/>
            <person name="Joly V."/>
            <person name="Sabar M."/>
            <person name="Matton D.P."/>
        </authorList>
    </citation>
    <scope>NUCLEOTIDE SEQUENCE</scope>
</reference>
<evidence type="ECO:0000313" key="1">
    <source>
        <dbReference type="EMBL" id="JAP13824.1"/>
    </source>
</evidence>
<sequence>MLHHVHTQNGLAESLIKRLQLIARPLLMRTKLPVSIWGHAILHAATLVCIRPTSYHEFSHLQWFLVMSQIFPILEFLVARYTF</sequence>
<proteinExistence type="predicted"/>
<name>A0A0V0H273_SOLCH</name>